<dbReference type="CDD" id="cd01098">
    <property type="entry name" value="PAN_AP_plant"/>
    <property type="match status" value="1"/>
</dbReference>
<comment type="subcellular location">
    <subcellularLocation>
        <location evidence="1">Cell membrane</location>
        <topology evidence="1">Single-pass type I membrane protein</topology>
    </subcellularLocation>
</comment>
<dbReference type="InterPro" id="IPR000719">
    <property type="entry name" value="Prot_kinase_dom"/>
</dbReference>
<dbReference type="Pfam" id="PF11883">
    <property type="entry name" value="DUF3403"/>
    <property type="match status" value="1"/>
</dbReference>
<evidence type="ECO:0000256" key="6">
    <source>
        <dbReference type="ARBA" id="ARBA00022692"/>
    </source>
</evidence>
<dbReference type="OrthoDB" id="785331at2759"/>
<dbReference type="GO" id="GO:0004713">
    <property type="term" value="F:protein tyrosine kinase activity"/>
    <property type="evidence" value="ECO:0007669"/>
    <property type="project" value="InterPro"/>
</dbReference>
<dbReference type="FunFam" id="2.90.10.10:FF:000001">
    <property type="entry name" value="G-type lectin S-receptor-like serine/threonine-protein kinase"/>
    <property type="match status" value="1"/>
</dbReference>
<keyword evidence="6 21" id="KW-0812">Transmembrane</keyword>
<dbReference type="Pfam" id="PF07714">
    <property type="entry name" value="PK_Tyr_Ser-Thr"/>
    <property type="match status" value="1"/>
</dbReference>
<evidence type="ECO:0000259" key="24">
    <source>
        <dbReference type="PROSITE" id="PS50026"/>
    </source>
</evidence>
<dbReference type="PROSITE" id="PS50011">
    <property type="entry name" value="PROTEIN_KINASE_DOM"/>
    <property type="match status" value="1"/>
</dbReference>
<evidence type="ECO:0000256" key="21">
    <source>
        <dbReference type="SAM" id="Phobius"/>
    </source>
</evidence>
<keyword evidence="11" id="KW-0067">ATP-binding</keyword>
<dbReference type="EMBL" id="JAAIUW010000007">
    <property type="protein sequence ID" value="KAF7822807.1"/>
    <property type="molecule type" value="Genomic_DNA"/>
</dbReference>
<keyword evidence="16" id="KW-0325">Glycoprotein</keyword>
<keyword evidence="12 21" id="KW-1133">Transmembrane helix</keyword>
<keyword evidence="14" id="KW-1015">Disulfide bond</keyword>
<keyword evidence="19" id="KW-0245">EGF-like domain</keyword>
<evidence type="ECO:0000256" key="10">
    <source>
        <dbReference type="ARBA" id="ARBA00022777"/>
    </source>
</evidence>
<proteinExistence type="predicted"/>
<feature type="domain" description="EGF-like" evidence="24">
    <location>
        <begin position="283"/>
        <end position="319"/>
    </location>
</feature>
<evidence type="ECO:0000256" key="4">
    <source>
        <dbReference type="ARBA" id="ARBA00022527"/>
    </source>
</evidence>
<dbReference type="Proteomes" id="UP000634136">
    <property type="component" value="Unassembled WGS sequence"/>
</dbReference>
<dbReference type="GO" id="GO:0004674">
    <property type="term" value="F:protein serine/threonine kinase activity"/>
    <property type="evidence" value="ECO:0007669"/>
    <property type="project" value="UniProtKB-KW"/>
</dbReference>
<evidence type="ECO:0000256" key="17">
    <source>
        <dbReference type="ARBA" id="ARBA00047899"/>
    </source>
</evidence>
<comment type="catalytic activity">
    <reaction evidence="17">
        <text>L-threonyl-[protein] + ATP = O-phospho-L-threonyl-[protein] + ADP + H(+)</text>
        <dbReference type="Rhea" id="RHEA:46608"/>
        <dbReference type="Rhea" id="RHEA-COMP:11060"/>
        <dbReference type="Rhea" id="RHEA-COMP:11605"/>
        <dbReference type="ChEBI" id="CHEBI:15378"/>
        <dbReference type="ChEBI" id="CHEBI:30013"/>
        <dbReference type="ChEBI" id="CHEBI:30616"/>
        <dbReference type="ChEBI" id="CHEBI:61977"/>
        <dbReference type="ChEBI" id="CHEBI:456216"/>
        <dbReference type="EC" id="2.7.11.1"/>
    </reaction>
</comment>
<keyword evidence="15 27" id="KW-0675">Receptor</keyword>
<accession>A0A834TIF8</accession>
<dbReference type="InterPro" id="IPR020635">
    <property type="entry name" value="Tyr_kinase_cat_dom"/>
</dbReference>
<comment type="caution">
    <text evidence="19">Lacks conserved residue(s) required for the propagation of feature annotation.</text>
</comment>
<evidence type="ECO:0000256" key="9">
    <source>
        <dbReference type="ARBA" id="ARBA00022741"/>
    </source>
</evidence>
<dbReference type="PANTHER" id="PTHR32444">
    <property type="entry name" value="BULB-TYPE LECTIN DOMAIN-CONTAINING PROTEIN"/>
    <property type="match status" value="1"/>
</dbReference>
<dbReference type="FunFam" id="3.30.200.20:FF:000330">
    <property type="entry name" value="G-type lectin S-receptor-like serine/threonine-protein kinase At4g03230"/>
    <property type="match status" value="1"/>
</dbReference>
<dbReference type="InterPro" id="IPR003609">
    <property type="entry name" value="Pan_app"/>
</dbReference>
<evidence type="ECO:0000259" key="23">
    <source>
        <dbReference type="PROSITE" id="PS50011"/>
    </source>
</evidence>
<evidence type="ECO:0000259" key="26">
    <source>
        <dbReference type="PROSITE" id="PS50948"/>
    </source>
</evidence>
<keyword evidence="7 22" id="KW-0732">Signal</keyword>
<keyword evidence="8 27" id="KW-0430">Lectin</keyword>
<evidence type="ECO:0000259" key="25">
    <source>
        <dbReference type="PROSITE" id="PS50927"/>
    </source>
</evidence>
<reference evidence="27" key="1">
    <citation type="submission" date="2020-09" db="EMBL/GenBank/DDBJ databases">
        <title>Genome-Enabled Discovery of Anthraquinone Biosynthesis in Senna tora.</title>
        <authorList>
            <person name="Kang S.-H."/>
            <person name="Pandey R.P."/>
            <person name="Lee C.-M."/>
            <person name="Sim J.-S."/>
            <person name="Jeong J.-T."/>
            <person name="Choi B.-S."/>
            <person name="Jung M."/>
            <person name="Ginzburg D."/>
            <person name="Zhao K."/>
            <person name="Won S.Y."/>
            <person name="Oh T.-J."/>
            <person name="Yu Y."/>
            <person name="Kim N.-H."/>
            <person name="Lee O.R."/>
            <person name="Lee T.-H."/>
            <person name="Bashyal P."/>
            <person name="Kim T.-S."/>
            <person name="Lee W.-H."/>
            <person name="Kawkins C."/>
            <person name="Kim C.-K."/>
            <person name="Kim J.S."/>
            <person name="Ahn B.O."/>
            <person name="Rhee S.Y."/>
            <person name="Sohng J.K."/>
        </authorList>
    </citation>
    <scope>NUCLEOTIDE SEQUENCE</scope>
    <source>
        <tissue evidence="27">Leaf</tissue>
    </source>
</reference>
<feature type="domain" description="Protein kinase" evidence="23">
    <location>
        <begin position="488"/>
        <end position="634"/>
    </location>
</feature>
<dbReference type="AlphaFoldDB" id="A0A834TIF8"/>
<dbReference type="Gene3D" id="2.90.10.10">
    <property type="entry name" value="Bulb-type lectin domain"/>
    <property type="match status" value="1"/>
</dbReference>
<keyword evidence="5" id="KW-0808">Transferase</keyword>
<sequence length="634" mass="71462">MAILPLIQLLLFLSPFSSASNVNTITLSQPLEDGATLVSPNGTYELGFFTPGNSPNRYVGIWYKNIPLTTVVWVANRHNPSKPNSSTLTIDTQGNLVLLTHNHTVLWSTNSTQKASAPIVHLLDSGNLVLRDNDDPQNQNFLWQSFDYPSDTLLPGMKLGWDLKRGLNRRLIAWKNWDDPSPGDFTWSFVLTNNPEMVLWKGETEYYRGGPWNGIQFSAAPSLKYDPAFSFKFVSNNEELYYTYSLNNQSVISRLVMNQTSYERQRYTWIGEAKAWRKYSSVPRDYCDSYNLCGSFGSCAMGQSPVCQCLRGFEPKSAQNWIAMDWSEGCVRSGNWSCGEKDKDGFLRFSNLKAPDTKRSWVNGSMTLEECRIKCLGDCNCSAYANSDIRGDGSGCAIWFDELIDVRRIPEAGQDIYIRLATSEIDEEGGNKKVVAVVLATIVPFVFVMLLTFAYIYRRNRRRIRGDQIDLELPFYELATIASATNDFSSDNKLGEGGFGPVYRGILQDGQEIAVKRLSQRSGQGLNEFKNEVILCAKLQHRNLVKVLGCCIQGEEKLLIYEYMPNKSLDFFLFDDRPTMASVVVMLSSECDMPQPKEPSFLMEKVSAFEEQFSSGKQQSSSINEASISLLEAR</sequence>
<evidence type="ECO:0000256" key="12">
    <source>
        <dbReference type="ARBA" id="ARBA00022989"/>
    </source>
</evidence>
<dbReference type="Gene3D" id="3.30.200.20">
    <property type="entry name" value="Phosphorylase Kinase, domain 1"/>
    <property type="match status" value="1"/>
</dbReference>
<evidence type="ECO:0000256" key="8">
    <source>
        <dbReference type="ARBA" id="ARBA00022734"/>
    </source>
</evidence>
<feature type="signal peptide" evidence="22">
    <location>
        <begin position="1"/>
        <end position="19"/>
    </location>
</feature>
<protein>
    <recommendedName>
        <fullName evidence="2">non-specific serine/threonine protein kinase</fullName>
        <ecNumber evidence="2">2.7.11.1</ecNumber>
    </recommendedName>
</protein>
<evidence type="ECO:0000256" key="19">
    <source>
        <dbReference type="PROSITE-ProRule" id="PRU00076"/>
    </source>
</evidence>
<dbReference type="InterPro" id="IPR001480">
    <property type="entry name" value="Bulb-type_lectin_dom"/>
</dbReference>
<dbReference type="SMART" id="SM00219">
    <property type="entry name" value="TyrKc"/>
    <property type="match status" value="1"/>
</dbReference>
<evidence type="ECO:0000256" key="16">
    <source>
        <dbReference type="ARBA" id="ARBA00023180"/>
    </source>
</evidence>
<comment type="catalytic activity">
    <reaction evidence="18">
        <text>L-seryl-[protein] + ATP = O-phospho-L-seryl-[protein] + ADP + H(+)</text>
        <dbReference type="Rhea" id="RHEA:17989"/>
        <dbReference type="Rhea" id="RHEA-COMP:9863"/>
        <dbReference type="Rhea" id="RHEA-COMP:11604"/>
        <dbReference type="ChEBI" id="CHEBI:15378"/>
        <dbReference type="ChEBI" id="CHEBI:29999"/>
        <dbReference type="ChEBI" id="CHEBI:30616"/>
        <dbReference type="ChEBI" id="CHEBI:83421"/>
        <dbReference type="ChEBI" id="CHEBI:456216"/>
        <dbReference type="EC" id="2.7.11.1"/>
    </reaction>
</comment>
<dbReference type="InterPro" id="IPR000858">
    <property type="entry name" value="S_locus_glycoprot_dom"/>
</dbReference>
<evidence type="ECO:0000256" key="20">
    <source>
        <dbReference type="SAM" id="MobiDB-lite"/>
    </source>
</evidence>
<name>A0A834TIF8_9FABA</name>
<feature type="region of interest" description="Disordered" evidence="20">
    <location>
        <begin position="613"/>
        <end position="634"/>
    </location>
</feature>
<dbReference type="SMART" id="SM00473">
    <property type="entry name" value="PAN_AP"/>
    <property type="match status" value="1"/>
</dbReference>
<feature type="compositionally biased region" description="Polar residues" evidence="20">
    <location>
        <begin position="613"/>
        <end position="627"/>
    </location>
</feature>
<gene>
    <name evidence="27" type="ORF">G2W53_020951</name>
</gene>
<keyword evidence="13 21" id="KW-0472">Membrane</keyword>
<evidence type="ECO:0000256" key="14">
    <source>
        <dbReference type="ARBA" id="ARBA00023157"/>
    </source>
</evidence>
<dbReference type="InterPro" id="IPR001245">
    <property type="entry name" value="Ser-Thr/Tyr_kinase_cat_dom"/>
</dbReference>
<evidence type="ECO:0000313" key="27">
    <source>
        <dbReference type="EMBL" id="KAF7822807.1"/>
    </source>
</evidence>
<dbReference type="Pfam" id="PF00954">
    <property type="entry name" value="S_locus_glycop"/>
    <property type="match status" value="1"/>
</dbReference>
<dbReference type="CDD" id="cd00028">
    <property type="entry name" value="B_lectin"/>
    <property type="match status" value="1"/>
</dbReference>
<comment type="caution">
    <text evidence="27">The sequence shown here is derived from an EMBL/GenBank/DDBJ whole genome shotgun (WGS) entry which is preliminary data.</text>
</comment>
<evidence type="ECO:0000256" key="13">
    <source>
        <dbReference type="ARBA" id="ARBA00023136"/>
    </source>
</evidence>
<dbReference type="GO" id="GO:0005886">
    <property type="term" value="C:plasma membrane"/>
    <property type="evidence" value="ECO:0007669"/>
    <property type="project" value="UniProtKB-SubCell"/>
</dbReference>
<dbReference type="InterPro" id="IPR011009">
    <property type="entry name" value="Kinase-like_dom_sf"/>
</dbReference>
<keyword evidence="3" id="KW-1003">Cell membrane</keyword>
<evidence type="ECO:0000256" key="3">
    <source>
        <dbReference type="ARBA" id="ARBA00022475"/>
    </source>
</evidence>
<dbReference type="GO" id="GO:0030246">
    <property type="term" value="F:carbohydrate binding"/>
    <property type="evidence" value="ECO:0007669"/>
    <property type="project" value="UniProtKB-KW"/>
</dbReference>
<evidence type="ECO:0000256" key="11">
    <source>
        <dbReference type="ARBA" id="ARBA00022840"/>
    </source>
</evidence>
<dbReference type="PROSITE" id="PS50026">
    <property type="entry name" value="EGF_3"/>
    <property type="match status" value="1"/>
</dbReference>
<evidence type="ECO:0000313" key="28">
    <source>
        <dbReference type="Proteomes" id="UP000634136"/>
    </source>
</evidence>
<dbReference type="PROSITE" id="PS50927">
    <property type="entry name" value="BULB_LECTIN"/>
    <property type="match status" value="1"/>
</dbReference>
<keyword evidence="4" id="KW-0723">Serine/threonine-protein kinase</keyword>
<keyword evidence="28" id="KW-1185">Reference proteome</keyword>
<dbReference type="SUPFAM" id="SSF56112">
    <property type="entry name" value="Protein kinase-like (PK-like)"/>
    <property type="match status" value="1"/>
</dbReference>
<dbReference type="PANTHER" id="PTHR32444:SF234">
    <property type="entry name" value="RECEPTOR-LIKE SERINE_THREONINE-PROTEIN KINASE"/>
    <property type="match status" value="1"/>
</dbReference>
<dbReference type="GO" id="GO:0048544">
    <property type="term" value="P:recognition of pollen"/>
    <property type="evidence" value="ECO:0007669"/>
    <property type="project" value="InterPro"/>
</dbReference>
<dbReference type="SMART" id="SM00108">
    <property type="entry name" value="B_lectin"/>
    <property type="match status" value="1"/>
</dbReference>
<keyword evidence="9" id="KW-0547">Nucleotide-binding</keyword>
<evidence type="ECO:0000256" key="15">
    <source>
        <dbReference type="ARBA" id="ARBA00023170"/>
    </source>
</evidence>
<dbReference type="InterPro" id="IPR036426">
    <property type="entry name" value="Bulb-type_lectin_dom_sf"/>
</dbReference>
<feature type="transmembrane region" description="Helical" evidence="21">
    <location>
        <begin position="434"/>
        <end position="457"/>
    </location>
</feature>
<feature type="chain" id="PRO_5032652755" description="non-specific serine/threonine protein kinase" evidence="22">
    <location>
        <begin position="20"/>
        <end position="634"/>
    </location>
</feature>
<dbReference type="GO" id="GO:0005524">
    <property type="term" value="F:ATP binding"/>
    <property type="evidence" value="ECO:0007669"/>
    <property type="project" value="UniProtKB-KW"/>
</dbReference>
<dbReference type="SUPFAM" id="SSF51110">
    <property type="entry name" value="alpha-D-mannose-specific plant lectins"/>
    <property type="match status" value="1"/>
</dbReference>
<feature type="domain" description="Apple" evidence="26">
    <location>
        <begin position="338"/>
        <end position="421"/>
    </location>
</feature>
<dbReference type="InterPro" id="IPR000742">
    <property type="entry name" value="EGF"/>
</dbReference>
<evidence type="ECO:0000256" key="18">
    <source>
        <dbReference type="ARBA" id="ARBA00048679"/>
    </source>
</evidence>
<evidence type="ECO:0000256" key="22">
    <source>
        <dbReference type="SAM" id="SignalP"/>
    </source>
</evidence>
<evidence type="ECO:0000256" key="5">
    <source>
        <dbReference type="ARBA" id="ARBA00022679"/>
    </source>
</evidence>
<evidence type="ECO:0000256" key="2">
    <source>
        <dbReference type="ARBA" id="ARBA00012513"/>
    </source>
</evidence>
<dbReference type="PROSITE" id="PS50948">
    <property type="entry name" value="PAN"/>
    <property type="match status" value="1"/>
</dbReference>
<dbReference type="Pfam" id="PF08276">
    <property type="entry name" value="PAN_2"/>
    <property type="match status" value="1"/>
</dbReference>
<feature type="domain" description="Bulb-type lectin" evidence="25">
    <location>
        <begin position="22"/>
        <end position="143"/>
    </location>
</feature>
<organism evidence="27 28">
    <name type="scientific">Senna tora</name>
    <dbReference type="NCBI Taxonomy" id="362788"/>
    <lineage>
        <taxon>Eukaryota</taxon>
        <taxon>Viridiplantae</taxon>
        <taxon>Streptophyta</taxon>
        <taxon>Embryophyta</taxon>
        <taxon>Tracheophyta</taxon>
        <taxon>Spermatophyta</taxon>
        <taxon>Magnoliopsida</taxon>
        <taxon>eudicotyledons</taxon>
        <taxon>Gunneridae</taxon>
        <taxon>Pentapetalae</taxon>
        <taxon>rosids</taxon>
        <taxon>fabids</taxon>
        <taxon>Fabales</taxon>
        <taxon>Fabaceae</taxon>
        <taxon>Caesalpinioideae</taxon>
        <taxon>Cassia clade</taxon>
        <taxon>Senna</taxon>
    </lineage>
</organism>
<keyword evidence="10 27" id="KW-0418">Kinase</keyword>
<evidence type="ECO:0000256" key="7">
    <source>
        <dbReference type="ARBA" id="ARBA00022729"/>
    </source>
</evidence>
<dbReference type="InterPro" id="IPR021820">
    <property type="entry name" value="S-locus_recpt_kinase_C"/>
</dbReference>
<dbReference type="EC" id="2.7.11.1" evidence="2"/>
<dbReference type="Pfam" id="PF01453">
    <property type="entry name" value="B_lectin"/>
    <property type="match status" value="1"/>
</dbReference>
<evidence type="ECO:0000256" key="1">
    <source>
        <dbReference type="ARBA" id="ARBA00004251"/>
    </source>
</evidence>